<proteinExistence type="predicted"/>
<evidence type="ECO:0000313" key="2">
    <source>
        <dbReference type="Proteomes" id="UP001331761"/>
    </source>
</evidence>
<gene>
    <name evidence="1" type="ORF">GCK32_015765</name>
</gene>
<organism evidence="1 2">
    <name type="scientific">Trichostrongylus colubriformis</name>
    <name type="common">Black scour worm</name>
    <dbReference type="NCBI Taxonomy" id="6319"/>
    <lineage>
        <taxon>Eukaryota</taxon>
        <taxon>Metazoa</taxon>
        <taxon>Ecdysozoa</taxon>
        <taxon>Nematoda</taxon>
        <taxon>Chromadorea</taxon>
        <taxon>Rhabditida</taxon>
        <taxon>Rhabditina</taxon>
        <taxon>Rhabditomorpha</taxon>
        <taxon>Strongyloidea</taxon>
        <taxon>Trichostrongylidae</taxon>
        <taxon>Trichostrongylus</taxon>
    </lineage>
</organism>
<protein>
    <submittedName>
        <fullName evidence="1">Uncharacterized protein</fullName>
    </submittedName>
</protein>
<evidence type="ECO:0000313" key="1">
    <source>
        <dbReference type="EMBL" id="KAK5976692.1"/>
    </source>
</evidence>
<dbReference type="Proteomes" id="UP001331761">
    <property type="component" value="Unassembled WGS sequence"/>
</dbReference>
<reference evidence="1 2" key="1">
    <citation type="submission" date="2019-10" db="EMBL/GenBank/DDBJ databases">
        <title>Assembly and Annotation for the nematode Trichostrongylus colubriformis.</title>
        <authorList>
            <person name="Martin J."/>
        </authorList>
    </citation>
    <scope>NUCLEOTIDE SEQUENCE [LARGE SCALE GENOMIC DNA]</scope>
    <source>
        <strain evidence="1">G859</strain>
        <tissue evidence="1">Whole worm</tissue>
    </source>
</reference>
<name>A0AAN8FLX0_TRICO</name>
<keyword evidence="2" id="KW-1185">Reference proteome</keyword>
<comment type="caution">
    <text evidence="1">The sequence shown here is derived from an EMBL/GenBank/DDBJ whole genome shotgun (WGS) entry which is preliminary data.</text>
</comment>
<accession>A0AAN8FLX0</accession>
<dbReference type="AlphaFoldDB" id="A0AAN8FLX0"/>
<sequence length="30" mass="3631">MVEDRFRHLSIAVFSLLLFQTPPLWSKRRS</sequence>
<dbReference type="EMBL" id="WIXE01011529">
    <property type="protein sequence ID" value="KAK5976692.1"/>
    <property type="molecule type" value="Genomic_DNA"/>
</dbReference>